<proteinExistence type="predicted"/>
<evidence type="ECO:0000313" key="3">
    <source>
        <dbReference type="Proteomes" id="UP000430404"/>
    </source>
</evidence>
<dbReference type="EMBL" id="CABWKZ010000010">
    <property type="protein sequence ID" value="VXA54536.1"/>
    <property type="molecule type" value="Genomic_DNA"/>
</dbReference>
<reference evidence="2 3" key="1">
    <citation type="submission" date="2019-10" db="EMBL/GenBank/DDBJ databases">
        <authorList>
            <person name="Karimi E."/>
        </authorList>
    </citation>
    <scope>NUCLEOTIDE SEQUENCE [LARGE SCALE GENOMIC DNA]</scope>
    <source>
        <strain evidence="2">Acinetobacter sp. 8BE</strain>
    </source>
</reference>
<sequence>MKKLGLLIFLTASTSVFADENPDQKGKCFEVNGKILQHLVLFHQVVVQVVGIPHSK</sequence>
<dbReference type="RefSeq" id="WP_228716587.1">
    <property type="nucleotide sequence ID" value="NZ_LR732744.1"/>
</dbReference>
<dbReference type="Proteomes" id="UP000430404">
    <property type="component" value="Unassembled WGS sequence"/>
</dbReference>
<gene>
    <name evidence="2" type="ORF">ACI8B_180014</name>
</gene>
<feature type="signal peptide" evidence="1">
    <location>
        <begin position="1"/>
        <end position="18"/>
    </location>
</feature>
<organism evidence="2 3">
    <name type="scientific">Acinetobacter proteolyticus</name>
    <dbReference type="NCBI Taxonomy" id="1776741"/>
    <lineage>
        <taxon>Bacteria</taxon>
        <taxon>Pseudomonadati</taxon>
        <taxon>Pseudomonadota</taxon>
        <taxon>Gammaproteobacteria</taxon>
        <taxon>Moraxellales</taxon>
        <taxon>Moraxellaceae</taxon>
        <taxon>Acinetobacter</taxon>
    </lineage>
</organism>
<dbReference type="AlphaFoldDB" id="A0A653K1E3"/>
<evidence type="ECO:0000256" key="1">
    <source>
        <dbReference type="SAM" id="SignalP"/>
    </source>
</evidence>
<name>A0A653K1E3_9GAMM</name>
<protein>
    <submittedName>
        <fullName evidence="2">Uncharacterized protein</fullName>
    </submittedName>
</protein>
<evidence type="ECO:0000313" key="2">
    <source>
        <dbReference type="EMBL" id="VXA54536.1"/>
    </source>
</evidence>
<keyword evidence="1" id="KW-0732">Signal</keyword>
<feature type="chain" id="PRO_5024873345" evidence="1">
    <location>
        <begin position="19"/>
        <end position="56"/>
    </location>
</feature>
<accession>A0A653K1E3</accession>